<proteinExistence type="inferred from homology"/>
<comment type="subcellular location">
    <subcellularLocation>
        <location evidence="1">Cell membrane</location>
        <topology evidence="1">Single-pass membrane protein</topology>
    </subcellularLocation>
</comment>
<dbReference type="Pfam" id="PF12606">
    <property type="entry name" value="RELT"/>
    <property type="match status" value="1"/>
</dbReference>
<accession>A0A6P7KDJ9</accession>
<dbReference type="RefSeq" id="XP_028285466.1">
    <property type="nucleotide sequence ID" value="XM_028429665.1"/>
</dbReference>
<feature type="region of interest" description="Disordered" evidence="7">
    <location>
        <begin position="117"/>
        <end position="148"/>
    </location>
</feature>
<evidence type="ECO:0000313" key="10">
    <source>
        <dbReference type="RefSeq" id="XP_028285466.1"/>
    </source>
</evidence>
<evidence type="ECO:0000256" key="8">
    <source>
        <dbReference type="SAM" id="Phobius"/>
    </source>
</evidence>
<evidence type="ECO:0000256" key="6">
    <source>
        <dbReference type="ARBA" id="ARBA00023136"/>
    </source>
</evidence>
<dbReference type="AlphaFoldDB" id="A0A6P7KDJ9"/>
<evidence type="ECO:0000313" key="9">
    <source>
        <dbReference type="Proteomes" id="UP000515145"/>
    </source>
</evidence>
<keyword evidence="4 8" id="KW-0812">Transmembrane</keyword>
<evidence type="ECO:0000256" key="5">
    <source>
        <dbReference type="ARBA" id="ARBA00022989"/>
    </source>
</evidence>
<dbReference type="InterPro" id="IPR042315">
    <property type="entry name" value="RELL1"/>
</dbReference>
<comment type="similarity">
    <text evidence="2">Belongs to the RELT family.</text>
</comment>
<name>A0A6P7KDJ9_9TELE</name>
<protein>
    <submittedName>
        <fullName evidence="10">RELT-like protein 1</fullName>
    </submittedName>
</protein>
<feature type="compositionally biased region" description="Pro residues" evidence="7">
    <location>
        <begin position="129"/>
        <end position="144"/>
    </location>
</feature>
<dbReference type="PANTHER" id="PTHR31037">
    <property type="entry name" value="RELT-LIKE PROTEIN 1-RELATED"/>
    <property type="match status" value="1"/>
</dbReference>
<dbReference type="OrthoDB" id="9353106at2759"/>
<dbReference type="Proteomes" id="UP000515145">
    <property type="component" value="Chromosome 18"/>
</dbReference>
<evidence type="ECO:0000256" key="7">
    <source>
        <dbReference type="SAM" id="MobiDB-lite"/>
    </source>
</evidence>
<reference evidence="10" key="1">
    <citation type="submission" date="2025-08" db="UniProtKB">
        <authorList>
            <consortium name="RefSeq"/>
        </authorList>
    </citation>
    <scope>IDENTIFICATION</scope>
</reference>
<feature type="region of interest" description="Disordered" evidence="7">
    <location>
        <begin position="216"/>
        <end position="259"/>
    </location>
</feature>
<keyword evidence="9" id="KW-1185">Reference proteome</keyword>
<keyword evidence="3" id="KW-1003">Cell membrane</keyword>
<feature type="compositionally biased region" description="Polar residues" evidence="7">
    <location>
        <begin position="222"/>
        <end position="234"/>
    </location>
</feature>
<keyword evidence="6 8" id="KW-0472">Membrane</keyword>
<dbReference type="InParanoid" id="A0A6P7KDJ9"/>
<organism evidence="9 10">
    <name type="scientific">Parambassis ranga</name>
    <name type="common">Indian glassy fish</name>
    <dbReference type="NCBI Taxonomy" id="210632"/>
    <lineage>
        <taxon>Eukaryota</taxon>
        <taxon>Metazoa</taxon>
        <taxon>Chordata</taxon>
        <taxon>Craniata</taxon>
        <taxon>Vertebrata</taxon>
        <taxon>Euteleostomi</taxon>
        <taxon>Actinopterygii</taxon>
        <taxon>Neopterygii</taxon>
        <taxon>Teleostei</taxon>
        <taxon>Neoteleostei</taxon>
        <taxon>Acanthomorphata</taxon>
        <taxon>Ovalentaria</taxon>
        <taxon>Ambassidae</taxon>
        <taxon>Parambassis</taxon>
    </lineage>
</organism>
<keyword evidence="5 8" id="KW-1133">Transmembrane helix</keyword>
<evidence type="ECO:0000256" key="2">
    <source>
        <dbReference type="ARBA" id="ARBA00008688"/>
    </source>
</evidence>
<dbReference type="PANTHER" id="PTHR31037:SF1">
    <property type="entry name" value="RELT-LIKE PROTEIN 1"/>
    <property type="match status" value="1"/>
</dbReference>
<gene>
    <name evidence="10" type="primary">rell1</name>
</gene>
<dbReference type="GO" id="GO:1900745">
    <property type="term" value="P:positive regulation of p38MAPK cascade"/>
    <property type="evidence" value="ECO:0007669"/>
    <property type="project" value="InterPro"/>
</dbReference>
<evidence type="ECO:0000256" key="3">
    <source>
        <dbReference type="ARBA" id="ARBA00022475"/>
    </source>
</evidence>
<sequence length="259" mass="28567">MEDPTAVTLNQTTVDKKGGADTGNPDYIAFVLVPVFFLLGLLGVVICHVLKRKGYRCTTAQDDEEQCEEEDKDSELGEEMNDTISDNNDTLGQIVHCIMKNEANSDALKAMVHENSIDSDGLPQTPTSPGTPSPPMTPLSPLAPPGAAKHTCNHLHTISGLGGHKNICTRCSQKKWPLMRRPSARKAEHRRSQHGEITVLAVGRFRVTKFEKPTRERRTLLITDTNGSVATSPTEVEPKSRTTSESQQEQRDNVDKEKR</sequence>
<evidence type="ECO:0000256" key="4">
    <source>
        <dbReference type="ARBA" id="ARBA00022692"/>
    </source>
</evidence>
<dbReference type="GeneID" id="114451111"/>
<feature type="compositionally biased region" description="Basic and acidic residues" evidence="7">
    <location>
        <begin position="236"/>
        <end position="259"/>
    </location>
</feature>
<dbReference type="GO" id="GO:0005886">
    <property type="term" value="C:plasma membrane"/>
    <property type="evidence" value="ECO:0007669"/>
    <property type="project" value="UniProtKB-SubCell"/>
</dbReference>
<dbReference type="FunCoup" id="A0A6P7KDJ9">
    <property type="interactions" value="588"/>
</dbReference>
<feature type="transmembrane region" description="Helical" evidence="8">
    <location>
        <begin position="27"/>
        <end position="50"/>
    </location>
</feature>
<dbReference type="CTD" id="768211"/>
<evidence type="ECO:0000256" key="1">
    <source>
        <dbReference type="ARBA" id="ARBA00004162"/>
    </source>
</evidence>
<dbReference type="InterPro" id="IPR022248">
    <property type="entry name" value="TNF_rcpt_RELT"/>
</dbReference>